<sequence>MTNNYTRNILLIFLLCSALFLLQSCEVGYGIANISDPAAPMHKPNYTDTTTQTTKAEFISAKLSLGEGYRETDNMESGSIWLYQSIVKKKYDLSTGALAYFGNYQPNGMIAPFDQKVGFYGLGLSHEGNLRIGTRRKWWHIGYKTSLFYEDGAYDEFKRSADQTIPGFLHMHPSKLNFYLGYKVSLHPTENLGFYYSLGAITASETNPTLGLGTFLKHENWVFDVNVTVTDFAVANFGFHYQLK</sequence>
<dbReference type="STRING" id="1267423.SAMN05216290_2796"/>
<dbReference type="GeneID" id="99987485"/>
<evidence type="ECO:0000313" key="2">
    <source>
        <dbReference type="Proteomes" id="UP000199437"/>
    </source>
</evidence>
<dbReference type="EMBL" id="FOIR01000002">
    <property type="protein sequence ID" value="SEW31877.1"/>
    <property type="molecule type" value="Genomic_DNA"/>
</dbReference>
<dbReference type="Proteomes" id="UP000199437">
    <property type="component" value="Unassembled WGS sequence"/>
</dbReference>
<gene>
    <name evidence="1" type="ORF">SAMN05216290_2796</name>
</gene>
<accession>A0A1I0QVX7</accession>
<evidence type="ECO:0000313" key="1">
    <source>
        <dbReference type="EMBL" id="SEW31877.1"/>
    </source>
</evidence>
<keyword evidence="2" id="KW-1185">Reference proteome</keyword>
<reference evidence="2" key="1">
    <citation type="submission" date="2016-10" db="EMBL/GenBank/DDBJ databases">
        <authorList>
            <person name="Varghese N."/>
            <person name="Submissions S."/>
        </authorList>
    </citation>
    <scope>NUCLEOTIDE SEQUENCE [LARGE SCALE GENOMIC DNA]</scope>
    <source>
        <strain evidence="2">CGMCC 1.12402</strain>
    </source>
</reference>
<name>A0A1I0QVX7_9BACT</name>
<protein>
    <submittedName>
        <fullName evidence="1">Uncharacterized protein</fullName>
    </submittedName>
</protein>
<dbReference type="RefSeq" id="WP_139177575.1">
    <property type="nucleotide sequence ID" value="NZ_FOIR01000002.1"/>
</dbReference>
<proteinExistence type="predicted"/>
<dbReference type="PROSITE" id="PS51257">
    <property type="entry name" value="PROKAR_LIPOPROTEIN"/>
    <property type="match status" value="1"/>
</dbReference>
<dbReference type="AlphaFoldDB" id="A0A1I0QVX7"/>
<organism evidence="1 2">
    <name type="scientific">Roseivirga pacifica</name>
    <dbReference type="NCBI Taxonomy" id="1267423"/>
    <lineage>
        <taxon>Bacteria</taxon>
        <taxon>Pseudomonadati</taxon>
        <taxon>Bacteroidota</taxon>
        <taxon>Cytophagia</taxon>
        <taxon>Cytophagales</taxon>
        <taxon>Roseivirgaceae</taxon>
        <taxon>Roseivirga</taxon>
    </lineage>
</organism>